<comment type="caution">
    <text evidence="1">The sequence shown here is derived from an EMBL/GenBank/DDBJ whole genome shotgun (WGS) entry which is preliminary data.</text>
</comment>
<protein>
    <submittedName>
        <fullName evidence="1">Uncharacterized protein</fullName>
    </submittedName>
</protein>
<dbReference type="EMBL" id="JACBAD010001791">
    <property type="protein sequence ID" value="KAF7133942.1"/>
    <property type="molecule type" value="Genomic_DNA"/>
</dbReference>
<evidence type="ECO:0000313" key="1">
    <source>
        <dbReference type="EMBL" id="KAF7133942.1"/>
    </source>
</evidence>
<accession>A0A8H6UGY6</accession>
<organism evidence="1 3">
    <name type="scientific">Aspergillus hiratsukae</name>
    <dbReference type="NCBI Taxonomy" id="1194566"/>
    <lineage>
        <taxon>Eukaryota</taxon>
        <taxon>Fungi</taxon>
        <taxon>Dikarya</taxon>
        <taxon>Ascomycota</taxon>
        <taxon>Pezizomycotina</taxon>
        <taxon>Eurotiomycetes</taxon>
        <taxon>Eurotiomycetidae</taxon>
        <taxon>Eurotiales</taxon>
        <taxon>Aspergillaceae</taxon>
        <taxon>Aspergillus</taxon>
        <taxon>Aspergillus subgen. Fumigati</taxon>
    </lineage>
</organism>
<dbReference type="OrthoDB" id="4436899at2759"/>
<gene>
    <name evidence="1" type="ORF">CNMCM5793_005468</name>
    <name evidence="2" type="ORF">CNMCM6106_005875</name>
</gene>
<dbReference type="AlphaFoldDB" id="A0A8H6UGY6"/>
<dbReference type="Proteomes" id="UP000662466">
    <property type="component" value="Unassembled WGS sequence"/>
</dbReference>
<evidence type="ECO:0000313" key="2">
    <source>
        <dbReference type="EMBL" id="KAF7171500.1"/>
    </source>
</evidence>
<keyword evidence="3" id="KW-1185">Reference proteome</keyword>
<sequence length="359" mass="40439">MPGQVSRSQETVQTRIRQLSKFSSDVITEKQYQQLGLHVKELNLEIASSEFFKPLSHAFLATHPINEVSRKQDGADYYKITDYDPEQIAKLSESSNLDHRLEWKLSSRLLLITSVLGRHVAGTMRDNVDFGYTLLDATKWYRVTGSIPLSEIYYVKGPGFNPRLQRLGPIYHCTNTGLPHVTMVVSRETEECAGDGELMRHELLYILKVMEIRHAEGIFDGDQPQPVLFVSFMAPQHGRILQAYIEDGQRLIIECSRKYSFERNETAPFELFYQWLLATPVGVQPVEVPPTESSSEPSTAAITAEDPATFALNSQVGETQARSMELRTRKPPQICPNALKLSCAAVFLATPLNPTLDPI</sequence>
<proteinExistence type="predicted"/>
<dbReference type="EMBL" id="JACBAF010001927">
    <property type="protein sequence ID" value="KAF7171500.1"/>
    <property type="molecule type" value="Genomic_DNA"/>
</dbReference>
<name>A0A8H6UGY6_9EURO</name>
<reference evidence="1" key="1">
    <citation type="submission" date="2020-06" db="EMBL/GenBank/DDBJ databases">
        <title>Draft genome sequences of strains closely related to Aspergillus parafelis and Aspergillus hiratsukae.</title>
        <authorList>
            <person name="Dos Santos R.A.C."/>
            <person name="Rivero-Menendez O."/>
            <person name="Steenwyk J.L."/>
            <person name="Mead M.E."/>
            <person name="Goldman G.H."/>
            <person name="Alastruey-Izquierdo A."/>
            <person name="Rokas A."/>
        </authorList>
    </citation>
    <scope>NUCLEOTIDE SEQUENCE</scope>
    <source>
        <strain evidence="1">CNM-CM5793</strain>
        <strain evidence="2">CNM-CM6106</strain>
    </source>
</reference>
<evidence type="ECO:0000313" key="3">
    <source>
        <dbReference type="Proteomes" id="UP000630445"/>
    </source>
</evidence>
<dbReference type="Proteomes" id="UP000630445">
    <property type="component" value="Unassembled WGS sequence"/>
</dbReference>